<dbReference type="RefSeq" id="WP_378970605.1">
    <property type="nucleotide sequence ID" value="NZ_JBHSWN010000001.1"/>
</dbReference>
<protein>
    <submittedName>
        <fullName evidence="1">Uncharacterized protein</fullName>
    </submittedName>
</protein>
<sequence>MQEWGYRGVGITAAPLLNRPCRWGEPFAVRWTAHDEHGVSAAGWLCAADEAAEDARILLDKAGA</sequence>
<dbReference type="Proteomes" id="UP001596292">
    <property type="component" value="Unassembled WGS sequence"/>
</dbReference>
<dbReference type="EMBL" id="JBHSWN010000001">
    <property type="protein sequence ID" value="MFC6790615.1"/>
    <property type="molecule type" value="Genomic_DNA"/>
</dbReference>
<proteinExistence type="predicted"/>
<name>A0ABW2BKI4_9HYPH</name>
<accession>A0ABW2BKI4</accession>
<comment type="caution">
    <text evidence="1">The sequence shown here is derived from an EMBL/GenBank/DDBJ whole genome shotgun (WGS) entry which is preliminary data.</text>
</comment>
<evidence type="ECO:0000313" key="1">
    <source>
        <dbReference type="EMBL" id="MFC6790615.1"/>
    </source>
</evidence>
<reference evidence="2" key="1">
    <citation type="journal article" date="2019" name="Int. J. Syst. Evol. Microbiol.">
        <title>The Global Catalogue of Microorganisms (GCM) 10K type strain sequencing project: providing services to taxonomists for standard genome sequencing and annotation.</title>
        <authorList>
            <consortium name="The Broad Institute Genomics Platform"/>
            <consortium name="The Broad Institute Genome Sequencing Center for Infectious Disease"/>
            <person name="Wu L."/>
            <person name="Ma J."/>
        </authorList>
    </citation>
    <scope>NUCLEOTIDE SEQUENCE [LARGE SCALE GENOMIC DNA]</scope>
    <source>
        <strain evidence="2">CCUG 48316</strain>
    </source>
</reference>
<gene>
    <name evidence="1" type="ORF">ACFQE0_13960</name>
</gene>
<keyword evidence="2" id="KW-1185">Reference proteome</keyword>
<evidence type="ECO:0000313" key="2">
    <source>
        <dbReference type="Proteomes" id="UP001596292"/>
    </source>
</evidence>
<organism evidence="1 2">
    <name type="scientific">Methylobacterium komagatae</name>
    <dbReference type="NCBI Taxonomy" id="374425"/>
    <lineage>
        <taxon>Bacteria</taxon>
        <taxon>Pseudomonadati</taxon>
        <taxon>Pseudomonadota</taxon>
        <taxon>Alphaproteobacteria</taxon>
        <taxon>Hyphomicrobiales</taxon>
        <taxon>Methylobacteriaceae</taxon>
        <taxon>Methylobacterium</taxon>
    </lineage>
</organism>